<dbReference type="Proteomes" id="UP001283361">
    <property type="component" value="Unassembled WGS sequence"/>
</dbReference>
<feature type="compositionally biased region" description="Low complexity" evidence="1">
    <location>
        <begin position="83"/>
        <end position="94"/>
    </location>
</feature>
<feature type="compositionally biased region" description="Basic and acidic residues" evidence="1">
    <location>
        <begin position="234"/>
        <end position="251"/>
    </location>
</feature>
<evidence type="ECO:0000256" key="1">
    <source>
        <dbReference type="SAM" id="MobiDB-lite"/>
    </source>
</evidence>
<reference evidence="2" key="1">
    <citation type="journal article" date="2023" name="G3 (Bethesda)">
        <title>A reference genome for the long-term kleptoplast-retaining sea slug Elysia crispata morphotype clarki.</title>
        <authorList>
            <person name="Eastman K.E."/>
            <person name="Pendleton A.L."/>
            <person name="Shaikh M.A."/>
            <person name="Suttiyut T."/>
            <person name="Ogas R."/>
            <person name="Tomko P."/>
            <person name="Gavelis G."/>
            <person name="Widhalm J.R."/>
            <person name="Wisecaver J.H."/>
        </authorList>
    </citation>
    <scope>NUCLEOTIDE SEQUENCE</scope>
    <source>
        <strain evidence="2">ECLA1</strain>
    </source>
</reference>
<dbReference type="EMBL" id="JAWDGP010002956">
    <property type="protein sequence ID" value="KAK3778430.1"/>
    <property type="molecule type" value="Genomic_DNA"/>
</dbReference>
<evidence type="ECO:0000313" key="3">
    <source>
        <dbReference type="Proteomes" id="UP001283361"/>
    </source>
</evidence>
<protein>
    <submittedName>
        <fullName evidence="2">Uncharacterized protein</fullName>
    </submittedName>
</protein>
<accession>A0AAE0ZZI0</accession>
<comment type="caution">
    <text evidence="2">The sequence shown here is derived from an EMBL/GenBank/DDBJ whole genome shotgun (WGS) entry which is preliminary data.</text>
</comment>
<organism evidence="2 3">
    <name type="scientific">Elysia crispata</name>
    <name type="common">lettuce slug</name>
    <dbReference type="NCBI Taxonomy" id="231223"/>
    <lineage>
        <taxon>Eukaryota</taxon>
        <taxon>Metazoa</taxon>
        <taxon>Spiralia</taxon>
        <taxon>Lophotrochozoa</taxon>
        <taxon>Mollusca</taxon>
        <taxon>Gastropoda</taxon>
        <taxon>Heterobranchia</taxon>
        <taxon>Euthyneura</taxon>
        <taxon>Panpulmonata</taxon>
        <taxon>Sacoglossa</taxon>
        <taxon>Placobranchoidea</taxon>
        <taxon>Plakobranchidae</taxon>
        <taxon>Elysia</taxon>
    </lineage>
</organism>
<feature type="region of interest" description="Disordered" evidence="1">
    <location>
        <begin position="222"/>
        <end position="257"/>
    </location>
</feature>
<sequence>MFGEMSRREGVLPQHLPLRQTRILSCQDMVSSINRVLRNLASENQKAMGQGSMYDKLGLLNGQGWHRPNPWYTPSVPTMGGLPHPSAYSPAASAQPPPHHHHHHHHHLMPEKKIVFSISVSPTSISRRYPPFLWLEISTTSIVASIWQFRAFRKNCNSVVSNNQRCVTVATLQALRRRRKSKTGNHPHLIRIFFFTSPSISPSSLLGIKRRGRRGRAGLISTSEFVPGPQRGFPTDRKSRLRVRTDQRSKGEGNLSA</sequence>
<evidence type="ECO:0000313" key="2">
    <source>
        <dbReference type="EMBL" id="KAK3778430.1"/>
    </source>
</evidence>
<feature type="compositionally biased region" description="Basic residues" evidence="1">
    <location>
        <begin position="98"/>
        <end position="107"/>
    </location>
</feature>
<keyword evidence="3" id="KW-1185">Reference proteome</keyword>
<proteinExistence type="predicted"/>
<dbReference type="AlphaFoldDB" id="A0AAE0ZZI0"/>
<feature type="region of interest" description="Disordered" evidence="1">
    <location>
        <begin position="82"/>
        <end position="107"/>
    </location>
</feature>
<gene>
    <name evidence="2" type="ORF">RRG08_014057</name>
</gene>
<name>A0AAE0ZZI0_9GAST</name>